<sequence>MKKITWAFLLLLFINFSGLAQDKELAPVTGTVAITNVTIVPEPGKKIDKGTVLVKDGLIEAVGANVKVPPGARIVKADSMHLYPGFILGLSHAGIKMPENKEAQNAKVEDPGNPPNELAGITPERKVYQYLTMGEKSVSDWREAGFTVAQTVPSGGMLPGTTSLILLGGNTDNPIMKAETGLYSTFDGARRMYPATVLGVMAHYRQLYRQADQAMNYSNSFQEDPSGRKRPAKNRTLEAFYPVVKKQIPVFFQAEEVLDAQRAMLLKKDLGFDLVLTELKEGWDLVEDVKSSNSRVQFSLDLPDWDEKKKDSAKTEKNSEEKTQLEKRKQEFLKKYYSQMADYASAGIQFSFSGIDVKPQDVQKKLQKIVENGLSTDAALQALTTTPAQQAGMEKSIGTVEAGKLANLLVSNKPYFEKDAKIKYVMIEGKLYEYDLKESKKPDAEVMDIVSGEWTFEADTPAGTMTGTISILKDEGGDFSGSIYNSVTGEEKSLRNIRISEDVLSFAFSVTYQSQNMDIETSLTISGESFEGFMEIAGSGESFPVEGNKVPSKSK</sequence>
<dbReference type="GO" id="GO:0016810">
    <property type="term" value="F:hydrolase activity, acting on carbon-nitrogen (but not peptide) bonds"/>
    <property type="evidence" value="ECO:0007669"/>
    <property type="project" value="InterPro"/>
</dbReference>
<dbReference type="InterPro" id="IPR011059">
    <property type="entry name" value="Metal-dep_hydrolase_composite"/>
</dbReference>
<dbReference type="PANTHER" id="PTHR43135">
    <property type="entry name" value="ALPHA-D-RIBOSE 1-METHYLPHOSPHONATE 5-TRIPHOSPHATE DIPHOSPHATASE"/>
    <property type="match status" value="1"/>
</dbReference>
<dbReference type="InterPro" id="IPR006680">
    <property type="entry name" value="Amidohydro-rel"/>
</dbReference>
<proteinExistence type="predicted"/>
<accession>A0A9X2IAE6</accession>
<dbReference type="AlphaFoldDB" id="A0A9X2IAE6"/>
<dbReference type="RefSeq" id="WP_241551652.1">
    <property type="nucleotide sequence ID" value="NZ_JANCNS010000002.1"/>
</dbReference>
<keyword evidence="2" id="KW-0732">Signal</keyword>
<evidence type="ECO:0000256" key="1">
    <source>
        <dbReference type="SAM" id="MobiDB-lite"/>
    </source>
</evidence>
<name>A0A9X2IAE6_9FLAO</name>
<dbReference type="Gene3D" id="2.30.40.10">
    <property type="entry name" value="Urease, subunit C, domain 1"/>
    <property type="match status" value="1"/>
</dbReference>
<keyword evidence="5" id="KW-1185">Reference proteome</keyword>
<organism evidence="4 5">
    <name type="scientific">Christiangramia oceanisediminis</name>
    <dbReference type="NCBI Taxonomy" id="2920386"/>
    <lineage>
        <taxon>Bacteria</taxon>
        <taxon>Pseudomonadati</taxon>
        <taxon>Bacteroidota</taxon>
        <taxon>Flavobacteriia</taxon>
        <taxon>Flavobacteriales</taxon>
        <taxon>Flavobacteriaceae</taxon>
        <taxon>Christiangramia</taxon>
    </lineage>
</organism>
<dbReference type="PANTHER" id="PTHR43135:SF3">
    <property type="entry name" value="ALPHA-D-RIBOSE 1-METHYLPHOSPHONATE 5-TRIPHOSPHATE DIPHOSPHATASE"/>
    <property type="match status" value="1"/>
</dbReference>
<dbReference type="InterPro" id="IPR051781">
    <property type="entry name" value="Metallo-dep_Hydrolase"/>
</dbReference>
<feature type="domain" description="Amidohydrolase-related" evidence="3">
    <location>
        <begin position="363"/>
        <end position="431"/>
    </location>
</feature>
<feature type="region of interest" description="Disordered" evidence="1">
    <location>
        <begin position="307"/>
        <end position="326"/>
    </location>
</feature>
<evidence type="ECO:0000313" key="4">
    <source>
        <dbReference type="EMBL" id="MCP9199838.1"/>
    </source>
</evidence>
<evidence type="ECO:0000259" key="3">
    <source>
        <dbReference type="Pfam" id="PF01979"/>
    </source>
</evidence>
<gene>
    <name evidence="4" type="ORF">MKO06_07975</name>
</gene>
<protein>
    <submittedName>
        <fullName evidence="4">Amidohydrolase family protein</fullName>
    </submittedName>
</protein>
<feature type="chain" id="PRO_5040892982" evidence="2">
    <location>
        <begin position="21"/>
        <end position="555"/>
    </location>
</feature>
<dbReference type="EMBL" id="JANCNS010000002">
    <property type="protein sequence ID" value="MCP9199838.1"/>
    <property type="molecule type" value="Genomic_DNA"/>
</dbReference>
<evidence type="ECO:0000256" key="2">
    <source>
        <dbReference type="SAM" id="SignalP"/>
    </source>
</evidence>
<dbReference type="Proteomes" id="UP001155280">
    <property type="component" value="Unassembled WGS sequence"/>
</dbReference>
<dbReference type="Gene3D" id="3.20.20.140">
    <property type="entry name" value="Metal-dependent hydrolases"/>
    <property type="match status" value="1"/>
</dbReference>
<evidence type="ECO:0000313" key="5">
    <source>
        <dbReference type="Proteomes" id="UP001155280"/>
    </source>
</evidence>
<dbReference type="SUPFAM" id="SSF51338">
    <property type="entry name" value="Composite domain of metallo-dependent hydrolases"/>
    <property type="match status" value="1"/>
</dbReference>
<reference evidence="4" key="1">
    <citation type="submission" date="2022-07" db="EMBL/GenBank/DDBJ databases">
        <title>Gramela sediminis sp. nov., isolated from deep-sea sediment of the Indian Ocean.</title>
        <authorList>
            <person name="Shi H."/>
        </authorList>
    </citation>
    <scope>NUCLEOTIDE SEQUENCE</scope>
    <source>
        <strain evidence="4">GC03-9</strain>
    </source>
</reference>
<comment type="caution">
    <text evidence="4">The sequence shown here is derived from an EMBL/GenBank/DDBJ whole genome shotgun (WGS) entry which is preliminary data.</text>
</comment>
<feature type="signal peptide" evidence="2">
    <location>
        <begin position="1"/>
        <end position="20"/>
    </location>
</feature>
<dbReference type="Pfam" id="PF01979">
    <property type="entry name" value="Amidohydro_1"/>
    <property type="match status" value="1"/>
</dbReference>